<dbReference type="EMBL" id="FNQR01000001">
    <property type="protein sequence ID" value="SDZ82206.1"/>
    <property type="molecule type" value="Genomic_DNA"/>
</dbReference>
<accession>A0A1H3W569</accession>
<dbReference type="RefSeq" id="WP_093041544.1">
    <property type="nucleotide sequence ID" value="NZ_FNQR01000001.1"/>
</dbReference>
<proteinExistence type="predicted"/>
<keyword evidence="2" id="KW-1185">Reference proteome</keyword>
<dbReference type="OrthoDB" id="2867457at2"/>
<reference evidence="1 2" key="1">
    <citation type="submission" date="2016-10" db="EMBL/GenBank/DDBJ databases">
        <authorList>
            <person name="de Groot N.N."/>
        </authorList>
    </citation>
    <scope>NUCLEOTIDE SEQUENCE [LARGE SCALE GENOMIC DNA]</scope>
    <source>
        <strain evidence="1 2">CCM7597</strain>
    </source>
</reference>
<name>A0A1H3W569_9BACI</name>
<dbReference type="Proteomes" id="UP000198584">
    <property type="component" value="Unassembled WGS sequence"/>
</dbReference>
<protein>
    <recommendedName>
        <fullName evidence="3">IDEAL domain-containing protein</fullName>
    </recommendedName>
</protein>
<dbReference type="AlphaFoldDB" id="A0A1H3W569"/>
<sequence length="131" mass="15361">MKDSLYVMKPFRYEKGNKNCSCHQTVRFTKGDQINFISPPFFVDHLGWYIRIQKNDGEPLSVSTDFIETLFTKQAVCTELDLMLAINYQQFKINQALDERNEERFLVHSKAIEDLKSQCRVKVGEDLSQIF</sequence>
<dbReference type="STRING" id="571932.SAMN05421743_101321"/>
<organism evidence="1 2">
    <name type="scientific">Thalassobacillus cyri</name>
    <dbReference type="NCBI Taxonomy" id="571932"/>
    <lineage>
        <taxon>Bacteria</taxon>
        <taxon>Bacillati</taxon>
        <taxon>Bacillota</taxon>
        <taxon>Bacilli</taxon>
        <taxon>Bacillales</taxon>
        <taxon>Bacillaceae</taxon>
        <taxon>Thalassobacillus</taxon>
    </lineage>
</organism>
<evidence type="ECO:0000313" key="1">
    <source>
        <dbReference type="EMBL" id="SDZ82206.1"/>
    </source>
</evidence>
<evidence type="ECO:0008006" key="3">
    <source>
        <dbReference type="Google" id="ProtNLM"/>
    </source>
</evidence>
<evidence type="ECO:0000313" key="2">
    <source>
        <dbReference type="Proteomes" id="UP000198584"/>
    </source>
</evidence>
<gene>
    <name evidence="1" type="ORF">SAMN05421743_101321</name>
</gene>